<dbReference type="eggNOG" id="COG0583">
    <property type="taxonomic scope" value="Bacteria"/>
</dbReference>
<dbReference type="PANTHER" id="PTHR30537">
    <property type="entry name" value="HTH-TYPE TRANSCRIPTIONAL REGULATOR"/>
    <property type="match status" value="1"/>
</dbReference>
<dbReference type="Proteomes" id="UP000214720">
    <property type="component" value="Unassembled WGS sequence"/>
</dbReference>
<dbReference type="InterPro" id="IPR036388">
    <property type="entry name" value="WH-like_DNA-bd_sf"/>
</dbReference>
<dbReference type="SUPFAM" id="SSF46785">
    <property type="entry name" value="Winged helix' DNA-binding domain"/>
    <property type="match status" value="1"/>
</dbReference>
<dbReference type="AlphaFoldDB" id="A0A226WZL3"/>
<dbReference type="PANTHER" id="PTHR30537:SF5">
    <property type="entry name" value="HTH-TYPE TRANSCRIPTIONAL ACTIVATOR TTDR-RELATED"/>
    <property type="match status" value="1"/>
</dbReference>
<dbReference type="GO" id="GO:0003700">
    <property type="term" value="F:DNA-binding transcription factor activity"/>
    <property type="evidence" value="ECO:0007669"/>
    <property type="project" value="InterPro"/>
</dbReference>
<organism evidence="6 7">
    <name type="scientific">Caballeronia sordidicola</name>
    <name type="common">Burkholderia sordidicola</name>
    <dbReference type="NCBI Taxonomy" id="196367"/>
    <lineage>
        <taxon>Bacteria</taxon>
        <taxon>Pseudomonadati</taxon>
        <taxon>Pseudomonadota</taxon>
        <taxon>Betaproteobacteria</taxon>
        <taxon>Burkholderiales</taxon>
        <taxon>Burkholderiaceae</taxon>
        <taxon>Caballeronia</taxon>
    </lineage>
</organism>
<comment type="similarity">
    <text evidence="1">Belongs to the LysR transcriptional regulatory family.</text>
</comment>
<proteinExistence type="inferred from homology"/>
<dbReference type="GO" id="GO:0006351">
    <property type="term" value="P:DNA-templated transcription"/>
    <property type="evidence" value="ECO:0007669"/>
    <property type="project" value="TreeGrafter"/>
</dbReference>
<dbReference type="Gene3D" id="1.10.10.10">
    <property type="entry name" value="Winged helix-like DNA-binding domain superfamily/Winged helix DNA-binding domain"/>
    <property type="match status" value="1"/>
</dbReference>
<dbReference type="FunFam" id="1.10.10.10:FF:000001">
    <property type="entry name" value="LysR family transcriptional regulator"/>
    <property type="match status" value="1"/>
</dbReference>
<dbReference type="InterPro" id="IPR036390">
    <property type="entry name" value="WH_DNA-bd_sf"/>
</dbReference>
<accession>A0A226WZL3</accession>
<dbReference type="GO" id="GO:0043565">
    <property type="term" value="F:sequence-specific DNA binding"/>
    <property type="evidence" value="ECO:0007669"/>
    <property type="project" value="TreeGrafter"/>
</dbReference>
<keyword evidence="2" id="KW-0805">Transcription regulation</keyword>
<dbReference type="OrthoDB" id="8928056at2"/>
<keyword evidence="3" id="KW-0238">DNA-binding</keyword>
<keyword evidence="4" id="KW-0804">Transcription</keyword>
<evidence type="ECO:0000256" key="2">
    <source>
        <dbReference type="ARBA" id="ARBA00023015"/>
    </source>
</evidence>
<evidence type="ECO:0000313" key="6">
    <source>
        <dbReference type="EMBL" id="OXC76543.1"/>
    </source>
</evidence>
<dbReference type="FunFam" id="3.40.190.290:FF:000001">
    <property type="entry name" value="Transcriptional regulator, LysR family"/>
    <property type="match status" value="1"/>
</dbReference>
<dbReference type="Gene3D" id="3.40.190.290">
    <property type="match status" value="1"/>
</dbReference>
<feature type="domain" description="HTH lysR-type" evidence="5">
    <location>
        <begin position="1"/>
        <end position="61"/>
    </location>
</feature>
<dbReference type="InterPro" id="IPR058163">
    <property type="entry name" value="LysR-type_TF_proteobact-type"/>
</dbReference>
<dbReference type="InterPro" id="IPR005119">
    <property type="entry name" value="LysR_subst-bd"/>
</dbReference>
<dbReference type="SUPFAM" id="SSF53850">
    <property type="entry name" value="Periplasmic binding protein-like II"/>
    <property type="match status" value="1"/>
</dbReference>
<dbReference type="EMBL" id="MTHB01000123">
    <property type="protein sequence ID" value="OXC76543.1"/>
    <property type="molecule type" value="Genomic_DNA"/>
</dbReference>
<evidence type="ECO:0000259" key="5">
    <source>
        <dbReference type="PROSITE" id="PS50931"/>
    </source>
</evidence>
<dbReference type="PROSITE" id="PS50931">
    <property type="entry name" value="HTH_LYSR"/>
    <property type="match status" value="1"/>
</dbReference>
<evidence type="ECO:0000256" key="4">
    <source>
        <dbReference type="ARBA" id="ARBA00023163"/>
    </source>
</evidence>
<evidence type="ECO:0000256" key="3">
    <source>
        <dbReference type="ARBA" id="ARBA00023125"/>
    </source>
</evidence>
<dbReference type="InterPro" id="IPR000847">
    <property type="entry name" value="LysR_HTH_N"/>
</dbReference>
<evidence type="ECO:0000256" key="1">
    <source>
        <dbReference type="ARBA" id="ARBA00009437"/>
    </source>
</evidence>
<dbReference type="Pfam" id="PF00126">
    <property type="entry name" value="HTH_1"/>
    <property type="match status" value="1"/>
</dbReference>
<sequence>MAPGNFHDIATFVSVVRAGSFTLAAQQLGITRSAVGKIIARLESRLQVRLLHRTPQSLGLTDDGAVYFARCAQILEDIEETETAMAVRSATPTGTLRISLPIALGHRQVLPVIESFLESWPAVTAEVSFTDRFIDLVDEGFDIAVRVGEPKPDSRLIARTVATQKLLTCASPDYLAKRGVPAAPSDLAHHECLQFVSAGRPQPWIFSNTGQETVNKNGRLRMDSAEALVNAAVNGAGIINLPSYLLAADIGQGRLQPILQAFAIEALPIRAIYPSRRHLAPKVRRFIDCLFDAWQPSPPWEREIA</sequence>
<dbReference type="Pfam" id="PF03466">
    <property type="entry name" value="LysR_substrate"/>
    <property type="match status" value="1"/>
</dbReference>
<name>A0A226WZL3_CABSO</name>
<comment type="caution">
    <text evidence="6">The sequence shown here is derived from an EMBL/GenBank/DDBJ whole genome shotgun (WGS) entry which is preliminary data.</text>
</comment>
<dbReference type="RefSeq" id="WP_089162279.1">
    <property type="nucleotide sequence ID" value="NZ_MTHB01000123.1"/>
</dbReference>
<evidence type="ECO:0000313" key="7">
    <source>
        <dbReference type="Proteomes" id="UP000214720"/>
    </source>
</evidence>
<protein>
    <submittedName>
        <fullName evidence="6">Transcriptional regulator, LysR family</fullName>
    </submittedName>
</protein>
<dbReference type="CDD" id="cd08422">
    <property type="entry name" value="PBP2_CrgA_like"/>
    <property type="match status" value="1"/>
</dbReference>
<gene>
    <name evidence="6" type="ORF">BSU04_21240</name>
</gene>
<reference evidence="7" key="1">
    <citation type="submission" date="2017-01" db="EMBL/GenBank/DDBJ databases">
        <title>Genome Analysis of Deinococcus marmoris KOPRI26562.</title>
        <authorList>
            <person name="Kim J.H."/>
            <person name="Oh H.-M."/>
        </authorList>
    </citation>
    <scope>NUCLEOTIDE SEQUENCE [LARGE SCALE GENOMIC DNA]</scope>
    <source>
        <strain evidence="7">PAMC 26633</strain>
    </source>
</reference>